<dbReference type="Proteomes" id="UP001055072">
    <property type="component" value="Unassembled WGS sequence"/>
</dbReference>
<comment type="caution">
    <text evidence="1">The sequence shown here is derived from an EMBL/GenBank/DDBJ whole genome shotgun (WGS) entry which is preliminary data.</text>
</comment>
<reference evidence="1" key="1">
    <citation type="journal article" date="2021" name="Environ. Microbiol.">
        <title>Gene family expansions and transcriptome signatures uncover fungal adaptations to wood decay.</title>
        <authorList>
            <person name="Hage H."/>
            <person name="Miyauchi S."/>
            <person name="Viragh M."/>
            <person name="Drula E."/>
            <person name="Min B."/>
            <person name="Chaduli D."/>
            <person name="Navarro D."/>
            <person name="Favel A."/>
            <person name="Norest M."/>
            <person name="Lesage-Meessen L."/>
            <person name="Balint B."/>
            <person name="Merenyi Z."/>
            <person name="de Eugenio L."/>
            <person name="Morin E."/>
            <person name="Martinez A.T."/>
            <person name="Baldrian P."/>
            <person name="Stursova M."/>
            <person name="Martinez M.J."/>
            <person name="Novotny C."/>
            <person name="Magnuson J.K."/>
            <person name="Spatafora J.W."/>
            <person name="Maurice S."/>
            <person name="Pangilinan J."/>
            <person name="Andreopoulos W."/>
            <person name="LaButti K."/>
            <person name="Hundley H."/>
            <person name="Na H."/>
            <person name="Kuo A."/>
            <person name="Barry K."/>
            <person name="Lipzen A."/>
            <person name="Henrissat B."/>
            <person name="Riley R."/>
            <person name="Ahrendt S."/>
            <person name="Nagy L.G."/>
            <person name="Grigoriev I.V."/>
            <person name="Martin F."/>
            <person name="Rosso M.N."/>
        </authorList>
    </citation>
    <scope>NUCLEOTIDE SEQUENCE</scope>
    <source>
        <strain evidence="1">CBS 384.51</strain>
    </source>
</reference>
<organism evidence="1 2">
    <name type="scientific">Irpex rosettiformis</name>
    <dbReference type="NCBI Taxonomy" id="378272"/>
    <lineage>
        <taxon>Eukaryota</taxon>
        <taxon>Fungi</taxon>
        <taxon>Dikarya</taxon>
        <taxon>Basidiomycota</taxon>
        <taxon>Agaricomycotina</taxon>
        <taxon>Agaricomycetes</taxon>
        <taxon>Polyporales</taxon>
        <taxon>Irpicaceae</taxon>
        <taxon>Irpex</taxon>
    </lineage>
</organism>
<sequence>MRNVLTFIILLLSSLYLCIASPLIEINSRHVSRSNPRPLVLWHGLGDSYGAPGILRFIDEVKKMHPGIFVYSVRFAESQEDDRKASFLGNVNVQVENATEQIRSQPELADGFDAIGFSQAGQFLRAYVERSNSPPVHNLITFGSQHMGISDLPACKPFDIPCQLARRAVRGGVYSEWAQNNVISAQYYRDPDQISLYLERNHFLPDVNNEDLLSINSTYAENLKSLNKLVLVMFSQDKTVVPKESSWFGSYSPQEDRVRLHLDGSGVGTYGGERTIIPMRSQPLYVNDTIGLRTIDERGDLVFQTCESDHMDIEPCWRELVEKYIGSTTQQLRTEVAHEQIVMGFGK</sequence>
<proteinExistence type="predicted"/>
<gene>
    <name evidence="1" type="ORF">BDY19DRAFT_922655</name>
</gene>
<evidence type="ECO:0000313" key="1">
    <source>
        <dbReference type="EMBL" id="KAI0093203.1"/>
    </source>
</evidence>
<protein>
    <submittedName>
        <fullName evidence="1">Alpha/beta-hydrolase</fullName>
    </submittedName>
</protein>
<evidence type="ECO:0000313" key="2">
    <source>
        <dbReference type="Proteomes" id="UP001055072"/>
    </source>
</evidence>
<name>A0ACB8UG22_9APHY</name>
<dbReference type="EMBL" id="MU274902">
    <property type="protein sequence ID" value="KAI0093203.1"/>
    <property type="molecule type" value="Genomic_DNA"/>
</dbReference>
<keyword evidence="2" id="KW-1185">Reference proteome</keyword>
<accession>A0ACB8UG22</accession>